<dbReference type="AlphaFoldDB" id="A0AAN8TN11"/>
<proteinExistence type="predicted"/>
<gene>
    <name evidence="1" type="ORF">RDI58_012259</name>
</gene>
<evidence type="ECO:0000313" key="2">
    <source>
        <dbReference type="Proteomes" id="UP001371456"/>
    </source>
</evidence>
<comment type="caution">
    <text evidence="1">The sequence shown here is derived from an EMBL/GenBank/DDBJ whole genome shotgun (WGS) entry which is preliminary data.</text>
</comment>
<evidence type="ECO:0000313" key="1">
    <source>
        <dbReference type="EMBL" id="KAK6788461.1"/>
    </source>
</evidence>
<keyword evidence="2" id="KW-1185">Reference proteome</keyword>
<organism evidence="1 2">
    <name type="scientific">Solanum bulbocastanum</name>
    <name type="common">Wild potato</name>
    <dbReference type="NCBI Taxonomy" id="147425"/>
    <lineage>
        <taxon>Eukaryota</taxon>
        <taxon>Viridiplantae</taxon>
        <taxon>Streptophyta</taxon>
        <taxon>Embryophyta</taxon>
        <taxon>Tracheophyta</taxon>
        <taxon>Spermatophyta</taxon>
        <taxon>Magnoliopsida</taxon>
        <taxon>eudicotyledons</taxon>
        <taxon>Gunneridae</taxon>
        <taxon>Pentapetalae</taxon>
        <taxon>asterids</taxon>
        <taxon>lamiids</taxon>
        <taxon>Solanales</taxon>
        <taxon>Solanaceae</taxon>
        <taxon>Solanoideae</taxon>
        <taxon>Solaneae</taxon>
        <taxon>Solanum</taxon>
    </lineage>
</organism>
<name>A0AAN8TN11_SOLBU</name>
<accession>A0AAN8TN11</accession>
<reference evidence="1 2" key="1">
    <citation type="submission" date="2024-02" db="EMBL/GenBank/DDBJ databases">
        <title>de novo genome assembly of Solanum bulbocastanum strain 11H21.</title>
        <authorList>
            <person name="Hosaka A.J."/>
        </authorList>
    </citation>
    <scope>NUCLEOTIDE SEQUENCE [LARGE SCALE GENOMIC DNA]</scope>
    <source>
        <tissue evidence="1">Young leaves</tissue>
    </source>
</reference>
<sequence>MSEKKSSPIVNNEEIERMIEQLPKTGLCLEC</sequence>
<protein>
    <submittedName>
        <fullName evidence="1">Uncharacterized protein</fullName>
    </submittedName>
</protein>
<dbReference type="Proteomes" id="UP001371456">
    <property type="component" value="Unassembled WGS sequence"/>
</dbReference>
<dbReference type="EMBL" id="JBANQN010000005">
    <property type="protein sequence ID" value="KAK6788461.1"/>
    <property type="molecule type" value="Genomic_DNA"/>
</dbReference>